<name>C1EDY2_MICCC</name>
<feature type="DNA-binding region" description="Homeobox" evidence="1">
    <location>
        <begin position="92"/>
        <end position="135"/>
    </location>
</feature>
<dbReference type="GO" id="GO:0003677">
    <property type="term" value="F:DNA binding"/>
    <property type="evidence" value="ECO:0007669"/>
    <property type="project" value="UniProtKB-UniRule"/>
</dbReference>
<evidence type="ECO:0000256" key="2">
    <source>
        <dbReference type="RuleBase" id="RU000682"/>
    </source>
</evidence>
<dbReference type="OMA" id="PRICPEI"/>
<keyword evidence="1 2" id="KW-0238">DNA-binding</keyword>
<evidence type="ECO:0000259" key="3">
    <source>
        <dbReference type="PROSITE" id="PS50071"/>
    </source>
</evidence>
<dbReference type="Pfam" id="PF00046">
    <property type="entry name" value="Homeodomain"/>
    <property type="match status" value="1"/>
</dbReference>
<dbReference type="Gene3D" id="1.10.10.60">
    <property type="entry name" value="Homeodomain-like"/>
    <property type="match status" value="1"/>
</dbReference>
<keyword evidence="5" id="KW-1185">Reference proteome</keyword>
<feature type="domain" description="Homeobox" evidence="3">
    <location>
        <begin position="90"/>
        <end position="134"/>
    </location>
</feature>
<dbReference type="InterPro" id="IPR009057">
    <property type="entry name" value="Homeodomain-like_sf"/>
</dbReference>
<keyword evidence="1 2" id="KW-0539">Nucleus</keyword>
<dbReference type="GO" id="GO:0005634">
    <property type="term" value="C:nucleus"/>
    <property type="evidence" value="ECO:0007669"/>
    <property type="project" value="UniProtKB-SubCell"/>
</dbReference>
<dbReference type="SUPFAM" id="SSF46689">
    <property type="entry name" value="Homeodomain-like"/>
    <property type="match status" value="1"/>
</dbReference>
<evidence type="ECO:0000256" key="1">
    <source>
        <dbReference type="PROSITE-ProRule" id="PRU00108"/>
    </source>
</evidence>
<gene>
    <name evidence="4" type="ORF">MICPUN_62431</name>
</gene>
<reference evidence="4 5" key="1">
    <citation type="journal article" date="2009" name="Science">
        <title>Green evolution and dynamic adaptations revealed by genomes of the marine picoeukaryotes Micromonas.</title>
        <authorList>
            <person name="Worden A.Z."/>
            <person name="Lee J.H."/>
            <person name="Mock T."/>
            <person name="Rouze P."/>
            <person name="Simmons M.P."/>
            <person name="Aerts A.L."/>
            <person name="Allen A.E."/>
            <person name="Cuvelier M.L."/>
            <person name="Derelle E."/>
            <person name="Everett M.V."/>
            <person name="Foulon E."/>
            <person name="Grimwood J."/>
            <person name="Gundlach H."/>
            <person name="Henrissat B."/>
            <person name="Napoli C."/>
            <person name="McDonald S.M."/>
            <person name="Parker M.S."/>
            <person name="Rombauts S."/>
            <person name="Salamov A."/>
            <person name="Von Dassow P."/>
            <person name="Badger J.H."/>
            <person name="Coutinho P.M."/>
            <person name="Demir E."/>
            <person name="Dubchak I."/>
            <person name="Gentemann C."/>
            <person name="Eikrem W."/>
            <person name="Gready J.E."/>
            <person name="John U."/>
            <person name="Lanier W."/>
            <person name="Lindquist E.A."/>
            <person name="Lucas S."/>
            <person name="Mayer K.F."/>
            <person name="Moreau H."/>
            <person name="Not F."/>
            <person name="Otillar R."/>
            <person name="Panaud O."/>
            <person name="Pangilinan J."/>
            <person name="Paulsen I."/>
            <person name="Piegu B."/>
            <person name="Poliakov A."/>
            <person name="Robbens S."/>
            <person name="Schmutz J."/>
            <person name="Toulza E."/>
            <person name="Wyss T."/>
            <person name="Zelensky A."/>
            <person name="Zhou K."/>
            <person name="Armbrust E.V."/>
            <person name="Bhattacharya D."/>
            <person name="Goodenough U.W."/>
            <person name="Van de Peer Y."/>
            <person name="Grigoriev I.V."/>
        </authorList>
    </citation>
    <scope>NUCLEOTIDE SEQUENCE [LARGE SCALE GENOMIC DNA]</scope>
    <source>
        <strain evidence="5">RCC299 / NOUM17</strain>
    </source>
</reference>
<protein>
    <recommendedName>
        <fullName evidence="3">Homeobox domain-containing protein</fullName>
    </recommendedName>
</protein>
<sequence>MDPTAPSITFFDKDTGKGRATYIGSLQPARMFPPTVGIWFTNQGDEVCARIDPRRSRDTPRPRPIRCPRICPEICFPTHPHSRRQVFKKLKAYYEEEPYPTQERMEELAEEFGAPDWTKIENFFKNMQLKHQEQFQ</sequence>
<dbReference type="RefSeq" id="XP_002505185.1">
    <property type="nucleotide sequence ID" value="XM_002505139.1"/>
</dbReference>
<dbReference type="OrthoDB" id="10257567at2759"/>
<dbReference type="AlphaFoldDB" id="C1EDY2"/>
<organism evidence="4 5">
    <name type="scientific">Micromonas commoda (strain RCC299 / NOUM17 / CCMP2709)</name>
    <name type="common">Picoplanktonic green alga</name>
    <dbReference type="NCBI Taxonomy" id="296587"/>
    <lineage>
        <taxon>Eukaryota</taxon>
        <taxon>Viridiplantae</taxon>
        <taxon>Chlorophyta</taxon>
        <taxon>Mamiellophyceae</taxon>
        <taxon>Mamiellales</taxon>
        <taxon>Mamiellaceae</taxon>
        <taxon>Micromonas</taxon>
    </lineage>
</organism>
<dbReference type="KEGG" id="mis:MICPUN_62431"/>
<dbReference type="CDD" id="cd00086">
    <property type="entry name" value="homeodomain"/>
    <property type="match status" value="1"/>
</dbReference>
<comment type="subcellular location">
    <subcellularLocation>
        <location evidence="1 2">Nucleus</location>
    </subcellularLocation>
</comment>
<accession>C1EDY2</accession>
<evidence type="ECO:0000313" key="5">
    <source>
        <dbReference type="Proteomes" id="UP000002009"/>
    </source>
</evidence>
<dbReference type="GeneID" id="8247607"/>
<dbReference type="InterPro" id="IPR001356">
    <property type="entry name" value="HD"/>
</dbReference>
<dbReference type="InParanoid" id="C1EDY2"/>
<proteinExistence type="predicted"/>
<keyword evidence="1 2" id="KW-0371">Homeobox</keyword>
<dbReference type="Proteomes" id="UP000002009">
    <property type="component" value="Chromosome 11"/>
</dbReference>
<evidence type="ECO:0000313" key="4">
    <source>
        <dbReference type="EMBL" id="ACO66443.1"/>
    </source>
</evidence>
<dbReference type="EMBL" id="CP001330">
    <property type="protein sequence ID" value="ACO66443.1"/>
    <property type="molecule type" value="Genomic_DNA"/>
</dbReference>
<dbReference type="PROSITE" id="PS50071">
    <property type="entry name" value="HOMEOBOX_2"/>
    <property type="match status" value="1"/>
</dbReference>